<dbReference type="RefSeq" id="WP_310417147.1">
    <property type="nucleotide sequence ID" value="NZ_JAVDYC010000001.1"/>
</dbReference>
<organism evidence="8 9">
    <name type="scientific">Catenuloplanes niger</name>
    <dbReference type="NCBI Taxonomy" id="587534"/>
    <lineage>
        <taxon>Bacteria</taxon>
        <taxon>Bacillati</taxon>
        <taxon>Actinomycetota</taxon>
        <taxon>Actinomycetes</taxon>
        <taxon>Micromonosporales</taxon>
        <taxon>Micromonosporaceae</taxon>
        <taxon>Catenuloplanes</taxon>
    </lineage>
</organism>
<dbReference type="Proteomes" id="UP001183629">
    <property type="component" value="Unassembled WGS sequence"/>
</dbReference>
<comment type="caution">
    <text evidence="8">The sequence shown here is derived from an EMBL/GenBank/DDBJ whole genome shotgun (WGS) entry which is preliminary data.</text>
</comment>
<feature type="transmembrane region" description="Helical" evidence="6">
    <location>
        <begin position="267"/>
        <end position="285"/>
    </location>
</feature>
<keyword evidence="3 6" id="KW-0812">Transmembrane</keyword>
<dbReference type="SUPFAM" id="SSF103481">
    <property type="entry name" value="Multidrug resistance efflux transporter EmrE"/>
    <property type="match status" value="2"/>
</dbReference>
<dbReference type="InterPro" id="IPR037185">
    <property type="entry name" value="EmrE-like"/>
</dbReference>
<feature type="transmembrane region" description="Helical" evidence="6">
    <location>
        <begin position="213"/>
        <end position="231"/>
    </location>
</feature>
<evidence type="ECO:0000256" key="6">
    <source>
        <dbReference type="SAM" id="Phobius"/>
    </source>
</evidence>
<keyword evidence="4 6" id="KW-1133">Transmembrane helix</keyword>
<evidence type="ECO:0000259" key="7">
    <source>
        <dbReference type="Pfam" id="PF00892"/>
    </source>
</evidence>
<feature type="transmembrane region" description="Helical" evidence="6">
    <location>
        <begin position="147"/>
        <end position="169"/>
    </location>
</feature>
<evidence type="ECO:0000256" key="3">
    <source>
        <dbReference type="ARBA" id="ARBA00022692"/>
    </source>
</evidence>
<feature type="domain" description="EamA" evidence="7">
    <location>
        <begin position="10"/>
        <end position="139"/>
    </location>
</feature>
<dbReference type="AlphaFoldDB" id="A0AAE4CU92"/>
<gene>
    <name evidence="8" type="ORF">J2S44_004412</name>
</gene>
<proteinExistence type="inferred from homology"/>
<protein>
    <submittedName>
        <fullName evidence="8">Drug/metabolite transporter (DMT)-like permease</fullName>
    </submittedName>
</protein>
<evidence type="ECO:0000313" key="9">
    <source>
        <dbReference type="Proteomes" id="UP001183629"/>
    </source>
</evidence>
<dbReference type="GO" id="GO:0016020">
    <property type="term" value="C:membrane"/>
    <property type="evidence" value="ECO:0007669"/>
    <property type="project" value="UniProtKB-SubCell"/>
</dbReference>
<keyword evidence="9" id="KW-1185">Reference proteome</keyword>
<feature type="transmembrane region" description="Helical" evidence="6">
    <location>
        <begin position="125"/>
        <end position="141"/>
    </location>
</feature>
<keyword evidence="5 6" id="KW-0472">Membrane</keyword>
<dbReference type="PANTHER" id="PTHR32322">
    <property type="entry name" value="INNER MEMBRANE TRANSPORTER"/>
    <property type="match status" value="1"/>
</dbReference>
<reference evidence="8 9" key="1">
    <citation type="submission" date="2023-07" db="EMBL/GenBank/DDBJ databases">
        <title>Sequencing the genomes of 1000 actinobacteria strains.</title>
        <authorList>
            <person name="Klenk H.-P."/>
        </authorList>
    </citation>
    <scope>NUCLEOTIDE SEQUENCE [LARGE SCALE GENOMIC DNA]</scope>
    <source>
        <strain evidence="8 9">DSM 44711</strain>
    </source>
</reference>
<feature type="transmembrane region" description="Helical" evidence="6">
    <location>
        <begin position="243"/>
        <end position="261"/>
    </location>
</feature>
<feature type="transmembrane region" description="Helical" evidence="6">
    <location>
        <begin position="181"/>
        <end position="201"/>
    </location>
</feature>
<feature type="domain" description="EamA" evidence="7">
    <location>
        <begin position="150"/>
        <end position="285"/>
    </location>
</feature>
<evidence type="ECO:0000256" key="2">
    <source>
        <dbReference type="ARBA" id="ARBA00007362"/>
    </source>
</evidence>
<evidence type="ECO:0000256" key="5">
    <source>
        <dbReference type="ARBA" id="ARBA00023136"/>
    </source>
</evidence>
<evidence type="ECO:0000256" key="1">
    <source>
        <dbReference type="ARBA" id="ARBA00004141"/>
    </source>
</evidence>
<feature type="transmembrane region" description="Helical" evidence="6">
    <location>
        <begin position="65"/>
        <end position="82"/>
    </location>
</feature>
<feature type="transmembrane region" description="Helical" evidence="6">
    <location>
        <begin position="36"/>
        <end position="53"/>
    </location>
</feature>
<accession>A0AAE4CU92</accession>
<dbReference type="EMBL" id="JAVDYC010000001">
    <property type="protein sequence ID" value="MDR7324162.1"/>
    <property type="molecule type" value="Genomic_DNA"/>
</dbReference>
<feature type="transmembrane region" description="Helical" evidence="6">
    <location>
        <begin position="94"/>
        <end position="113"/>
    </location>
</feature>
<comment type="similarity">
    <text evidence="2">Belongs to the EamA transporter family.</text>
</comment>
<comment type="subcellular location">
    <subcellularLocation>
        <location evidence="1">Membrane</location>
        <topology evidence="1">Multi-pass membrane protein</topology>
    </subcellularLocation>
</comment>
<name>A0AAE4CU92_9ACTN</name>
<sequence length="306" mass="31931">MSRSSLARLALLALLWGSGFLWIKLALRGFSPVQIVLIRLALGAMVLAPIALARGMRIPTGLATWTHLFVAALVANAIPYTLFGIGEQTVGSNVAGVINATTPLWTMLVAFLAGTDRKVTPQRGAGLALGFAGTILIFTPWESASEIASWGGLAILAASASYGISYVYMGKFLTNRGIPPLMLSASQLAAGTAIMVVALPFGGLTAPDWRLDAVLSLLILGILGTGVAYVLNYRLIGDEGPTAASTTTYLLPVVAVILGALVVNEAITVPMIGGMILVLGGVALVQRRTRRNASKPTPDPVKNEAR</sequence>
<dbReference type="InterPro" id="IPR000620">
    <property type="entry name" value="EamA_dom"/>
</dbReference>
<evidence type="ECO:0000256" key="4">
    <source>
        <dbReference type="ARBA" id="ARBA00022989"/>
    </source>
</evidence>
<evidence type="ECO:0000313" key="8">
    <source>
        <dbReference type="EMBL" id="MDR7324162.1"/>
    </source>
</evidence>
<dbReference type="Pfam" id="PF00892">
    <property type="entry name" value="EamA"/>
    <property type="match status" value="2"/>
</dbReference>
<dbReference type="InterPro" id="IPR050638">
    <property type="entry name" value="AA-Vitamin_Transporters"/>
</dbReference>
<dbReference type="PANTHER" id="PTHR32322:SF9">
    <property type="entry name" value="AMINO-ACID METABOLITE EFFLUX PUMP-RELATED"/>
    <property type="match status" value="1"/>
</dbReference>